<evidence type="ECO:0000259" key="2">
    <source>
        <dbReference type="Pfam" id="PF16151"/>
    </source>
</evidence>
<sequence>MAMVIAGCAKADPDPLDPDNGGGNGNTFDPSAVDTTKIYKPTEFGEMDFFDSTSTWYYGRSRQSEHFIVFWGSGYENNDPASAEVPSAYRVDIDDLLSKAEEFYTLNIEELKFAETGTGHSNLDDYKMMIFLYYQDEWLATGSGYDDVIGALWVSPNTCQPVGSTIAHEIGHSFQYQVHCDLGGGTGFRYGFGGNGGNVFWEQTAQWQSYQSYPEEAFTSHNFTVYTENYFRHICHEWQRYASYFIHYYWADKHGEDIIGQIWRKAQEPEDPLQAYMRITSISTAQLNEEVYDAATKFVTWDLDAIRDNGEGYIGAQTFKSNTLNDGSYQVTYDRCPGTTGYNVIRLAVPAAGTEISTEFTGLVNASGYNQVQNPGSAGWRYGYVALLEDGTRVYGDMNQGTTNNVAFTVPQNCSKLWFVVTGAPDVYAPHAWDEDESNDDQWPYKVKFTNTDLYGNIPIDDTLPPSDVTLTYDVEFPLSSDSYSGAVVEADLAPLAQAFLLQPNEITNQMDDKVTFYGVESDGTLNSNTTANGYGHWYNADGNIINWGSDARVYSEFDATSFRFTIGQYPGQNSAGARYTVKQALVYEHQPGQTVQATFVFNITIR</sequence>
<dbReference type="OrthoDB" id="9802005at2"/>
<dbReference type="InterPro" id="IPR045690">
    <property type="entry name" value="DUF6055"/>
</dbReference>
<feature type="domain" description="DUF4859" evidence="2">
    <location>
        <begin position="483"/>
        <end position="592"/>
    </location>
</feature>
<dbReference type="Pfam" id="PF19527">
    <property type="entry name" value="DUF6055"/>
    <property type="match status" value="1"/>
</dbReference>
<name>A0A3N0EU45_SINP1</name>
<evidence type="ECO:0000256" key="1">
    <source>
        <dbReference type="SAM" id="MobiDB-lite"/>
    </source>
</evidence>
<reference evidence="3 4" key="1">
    <citation type="submission" date="2018-10" db="EMBL/GenBank/DDBJ databases">
        <title>Sinomicrobium pectinilyticum sp. nov., a pectinase-producing bacterium isolated from alkaline and saline soil, and emended description of the genus Sinomicrobium.</title>
        <authorList>
            <person name="Cheng B."/>
            <person name="Li C."/>
            <person name="Lai Q."/>
            <person name="Du M."/>
            <person name="Shao Z."/>
            <person name="Xu P."/>
            <person name="Yang C."/>
        </authorList>
    </citation>
    <scope>NUCLEOTIDE SEQUENCE [LARGE SCALE GENOMIC DNA]</scope>
    <source>
        <strain evidence="3 4">5DNS001</strain>
    </source>
</reference>
<proteinExistence type="predicted"/>
<dbReference type="EMBL" id="RJTM01000026">
    <property type="protein sequence ID" value="RNL91435.1"/>
    <property type="molecule type" value="Genomic_DNA"/>
</dbReference>
<organism evidence="3 4">
    <name type="scientific">Sinomicrobium pectinilyticum</name>
    <dbReference type="NCBI Taxonomy" id="1084421"/>
    <lineage>
        <taxon>Bacteria</taxon>
        <taxon>Pseudomonadati</taxon>
        <taxon>Bacteroidota</taxon>
        <taxon>Flavobacteriia</taxon>
        <taxon>Flavobacteriales</taxon>
        <taxon>Flavobacteriaceae</taxon>
        <taxon>Sinomicrobium</taxon>
    </lineage>
</organism>
<evidence type="ECO:0000313" key="3">
    <source>
        <dbReference type="EMBL" id="RNL91435.1"/>
    </source>
</evidence>
<protein>
    <submittedName>
        <fullName evidence="3">DUF4859 domain-containing protein</fullName>
    </submittedName>
</protein>
<comment type="caution">
    <text evidence="3">The sequence shown here is derived from an EMBL/GenBank/DDBJ whole genome shotgun (WGS) entry which is preliminary data.</text>
</comment>
<dbReference type="InterPro" id="IPR032339">
    <property type="entry name" value="DUF4859"/>
</dbReference>
<feature type="region of interest" description="Disordered" evidence="1">
    <location>
        <begin position="12"/>
        <end position="31"/>
    </location>
</feature>
<accession>A0A3N0EU45</accession>
<dbReference type="AlphaFoldDB" id="A0A3N0EU45"/>
<evidence type="ECO:0000313" key="4">
    <source>
        <dbReference type="Proteomes" id="UP000267469"/>
    </source>
</evidence>
<keyword evidence="4" id="KW-1185">Reference proteome</keyword>
<dbReference type="Pfam" id="PF16151">
    <property type="entry name" value="DUF4859"/>
    <property type="match status" value="1"/>
</dbReference>
<gene>
    <name evidence="3" type="ORF">ED312_04495</name>
</gene>
<dbReference type="Proteomes" id="UP000267469">
    <property type="component" value="Unassembled WGS sequence"/>
</dbReference>